<gene>
    <name evidence="1" type="ORF">HANVADRAFT_6110</name>
</gene>
<dbReference type="InterPro" id="IPR051828">
    <property type="entry name" value="HAD-like_hydrolase_domain"/>
</dbReference>
<evidence type="ECO:0008006" key="3">
    <source>
        <dbReference type="Google" id="ProtNLM"/>
    </source>
</evidence>
<name>A0A1B7TG68_9ASCO</name>
<dbReference type="InterPro" id="IPR023214">
    <property type="entry name" value="HAD_sf"/>
</dbReference>
<protein>
    <recommendedName>
        <fullName evidence="3">HAD-superfamily hydrolase</fullName>
    </recommendedName>
</protein>
<proteinExistence type="predicted"/>
<dbReference type="AlphaFoldDB" id="A0A1B7TG68"/>
<dbReference type="Pfam" id="PF00702">
    <property type="entry name" value="Hydrolase"/>
    <property type="match status" value="1"/>
</dbReference>
<comment type="caution">
    <text evidence="1">The sequence shown here is derived from an EMBL/GenBank/DDBJ whole genome shotgun (WGS) entry which is preliminary data.</text>
</comment>
<sequence length="326" mass="37457">MMSQTLNIRKKLTVNNFIKEYVDSNTPNAFSHFPKLITLDAYNTIYSTEKPVLDIYVETFNAFPETNKKITNVEKKQMLENFPTIFKAHMTKYPNYGKYTPISAAEWWCLLIQATFKEANIVLNKEESLKILAPFEGKVYKTFPDLSQLLTTVKKISKTKIGICSNTDPLYHSVMKYLKNTNNDFVLPDEKFVYLSYDIDTKKNKVGEFFNIAFNSAEKELKHLEPRDCWHIGDELENDLVGSINAGWAGICIDRGDNYGYFSRDSETEKVNSEKLTLNKINKSANAIYEEGKDCHDVLILNNGGIIIRNLFIIEHILLALKAKEN</sequence>
<accession>A0A1B7TG68</accession>
<dbReference type="EMBL" id="LXPE01000007">
    <property type="protein sequence ID" value="OBA27732.1"/>
    <property type="molecule type" value="Genomic_DNA"/>
</dbReference>
<dbReference type="InterPro" id="IPR044924">
    <property type="entry name" value="HAD-SF_hydro_IA_REG-2-like_cap"/>
</dbReference>
<dbReference type="Gene3D" id="1.10.150.720">
    <property type="entry name" value="Haloacid dehalogenase-like hydrolase"/>
    <property type="match status" value="1"/>
</dbReference>
<dbReference type="SUPFAM" id="SSF56784">
    <property type="entry name" value="HAD-like"/>
    <property type="match status" value="1"/>
</dbReference>
<keyword evidence="2" id="KW-1185">Reference proteome</keyword>
<reference evidence="2" key="1">
    <citation type="journal article" date="2016" name="Proc. Natl. Acad. Sci. U.S.A.">
        <title>Comparative genomics of biotechnologically important yeasts.</title>
        <authorList>
            <person name="Riley R."/>
            <person name="Haridas S."/>
            <person name="Wolfe K.H."/>
            <person name="Lopes M.R."/>
            <person name="Hittinger C.T."/>
            <person name="Goeker M."/>
            <person name="Salamov A.A."/>
            <person name="Wisecaver J.H."/>
            <person name="Long T.M."/>
            <person name="Calvey C.H."/>
            <person name="Aerts A.L."/>
            <person name="Barry K.W."/>
            <person name="Choi C."/>
            <person name="Clum A."/>
            <person name="Coughlan A.Y."/>
            <person name="Deshpande S."/>
            <person name="Douglass A.P."/>
            <person name="Hanson S.J."/>
            <person name="Klenk H.-P."/>
            <person name="LaButti K.M."/>
            <person name="Lapidus A."/>
            <person name="Lindquist E.A."/>
            <person name="Lipzen A.M."/>
            <person name="Meier-Kolthoff J.P."/>
            <person name="Ohm R.A."/>
            <person name="Otillar R.P."/>
            <person name="Pangilinan J.L."/>
            <person name="Peng Y."/>
            <person name="Rokas A."/>
            <person name="Rosa C.A."/>
            <person name="Scheuner C."/>
            <person name="Sibirny A.A."/>
            <person name="Slot J.C."/>
            <person name="Stielow J.B."/>
            <person name="Sun H."/>
            <person name="Kurtzman C.P."/>
            <person name="Blackwell M."/>
            <person name="Grigoriev I.V."/>
            <person name="Jeffries T.W."/>
        </authorList>
    </citation>
    <scope>NUCLEOTIDE SEQUENCE [LARGE SCALE GENOMIC DNA]</scope>
    <source>
        <strain evidence="2">NRRL Y-1626</strain>
    </source>
</reference>
<dbReference type="GO" id="GO:0005634">
    <property type="term" value="C:nucleus"/>
    <property type="evidence" value="ECO:0007669"/>
    <property type="project" value="TreeGrafter"/>
</dbReference>
<organism evidence="1 2">
    <name type="scientific">Hanseniaspora valbyensis NRRL Y-1626</name>
    <dbReference type="NCBI Taxonomy" id="766949"/>
    <lineage>
        <taxon>Eukaryota</taxon>
        <taxon>Fungi</taxon>
        <taxon>Dikarya</taxon>
        <taxon>Ascomycota</taxon>
        <taxon>Saccharomycotina</taxon>
        <taxon>Saccharomycetes</taxon>
        <taxon>Saccharomycodales</taxon>
        <taxon>Saccharomycodaceae</taxon>
        <taxon>Hanseniaspora</taxon>
    </lineage>
</organism>
<dbReference type="Gene3D" id="3.40.50.1000">
    <property type="entry name" value="HAD superfamily/HAD-like"/>
    <property type="match status" value="1"/>
</dbReference>
<dbReference type="InterPro" id="IPR036412">
    <property type="entry name" value="HAD-like_sf"/>
</dbReference>
<dbReference type="OrthoDB" id="444127at2759"/>
<dbReference type="PANTHER" id="PTHR46191:SF2">
    <property type="entry name" value="HALOACID DEHALOGENASE-LIKE HYDROLASE DOMAIN-CONTAINING PROTEIN 3"/>
    <property type="match status" value="1"/>
</dbReference>
<evidence type="ECO:0000313" key="2">
    <source>
        <dbReference type="Proteomes" id="UP000092321"/>
    </source>
</evidence>
<dbReference type="Proteomes" id="UP000092321">
    <property type="component" value="Unassembled WGS sequence"/>
</dbReference>
<evidence type="ECO:0000313" key="1">
    <source>
        <dbReference type="EMBL" id="OBA27732.1"/>
    </source>
</evidence>
<dbReference type="PANTHER" id="PTHR46191">
    <property type="match status" value="1"/>
</dbReference>